<evidence type="ECO:0000256" key="2">
    <source>
        <dbReference type="SAM" id="MobiDB-lite"/>
    </source>
</evidence>
<dbReference type="EMBL" id="JATAAI010000018">
    <property type="protein sequence ID" value="KAK1739327.1"/>
    <property type="molecule type" value="Genomic_DNA"/>
</dbReference>
<gene>
    <name evidence="3" type="ORF">QTG54_009870</name>
</gene>
<keyword evidence="4" id="KW-1185">Reference proteome</keyword>
<evidence type="ECO:0000256" key="1">
    <source>
        <dbReference type="SAM" id="Coils"/>
    </source>
</evidence>
<feature type="coiled-coil region" evidence="1">
    <location>
        <begin position="202"/>
        <end position="236"/>
    </location>
</feature>
<evidence type="ECO:0000313" key="3">
    <source>
        <dbReference type="EMBL" id="KAK1739327.1"/>
    </source>
</evidence>
<feature type="coiled-coil region" evidence="1">
    <location>
        <begin position="322"/>
        <end position="356"/>
    </location>
</feature>
<keyword evidence="1" id="KW-0175">Coiled coil</keyword>
<proteinExistence type="predicted"/>
<comment type="caution">
    <text evidence="3">The sequence shown here is derived from an EMBL/GenBank/DDBJ whole genome shotgun (WGS) entry which is preliminary data.</text>
</comment>
<feature type="region of interest" description="Disordered" evidence="2">
    <location>
        <begin position="72"/>
        <end position="98"/>
    </location>
</feature>
<protein>
    <submittedName>
        <fullName evidence="3">Uncharacterized protein</fullName>
    </submittedName>
</protein>
<name>A0AAD8Y5C1_9STRA</name>
<accession>A0AAD8Y5C1</accession>
<feature type="compositionally biased region" description="Basic and acidic residues" evidence="2">
    <location>
        <begin position="72"/>
        <end position="92"/>
    </location>
</feature>
<sequence length="570" mass="65657">MIFSTSIRKEELPPSGIVTRTTAQKERDIQRYTERKHPEENIRCLEARLKEQGAPPLKPEARRRRLENELARAKVDIERQNDDEQQQEEGHAHPNKGQILIPSFITIPSGGEGSCPSISPLNSPMTKKGSSGKHNVQTHHHVVSPSTVSTAAMSKHELSLEDDSSGDMIIGGSSHCRPAMFSASDGHPNFQQEEKNPRENSFQRNKKRFAKLKRRVENLANDADEYARQNELWQEKAIELTMKFYVLEEEMEKKVDGINNLIRHRQQLQHETIERLEKEVEELMYCAIKENTAIPDDAFREKEARLAHVSLEEETLDEEYKGERSKKRFAELKRRVENLTNDVDIYDKQNEHWQEKAIELTVRFYELEEEMEKKVDGIDNLIRYRQQLQHETIESLEKEVEDLMYCADKNDNILPDEAFREEEPRGAHFSLGDETLEEEYEGKQDLITETIGKIQQQNDQRSSLKLAKLKGLEEFIYQFSCGECRKARYVVSAATMESLKKTALEIIEQSARVAVANTKQKAGVSDASSTEQQFVQHLASHVPTTAANSEADALLYCKRIIKAEKLIRRN</sequence>
<organism evidence="3 4">
    <name type="scientific">Skeletonema marinoi</name>
    <dbReference type="NCBI Taxonomy" id="267567"/>
    <lineage>
        <taxon>Eukaryota</taxon>
        <taxon>Sar</taxon>
        <taxon>Stramenopiles</taxon>
        <taxon>Ochrophyta</taxon>
        <taxon>Bacillariophyta</taxon>
        <taxon>Coscinodiscophyceae</taxon>
        <taxon>Thalassiosirophycidae</taxon>
        <taxon>Thalassiosirales</taxon>
        <taxon>Skeletonemataceae</taxon>
        <taxon>Skeletonema</taxon>
        <taxon>Skeletonema marinoi-dohrnii complex</taxon>
    </lineage>
</organism>
<reference evidence="3" key="1">
    <citation type="submission" date="2023-06" db="EMBL/GenBank/DDBJ databases">
        <title>Survivors Of The Sea: Transcriptome response of Skeletonema marinoi to long-term dormancy.</title>
        <authorList>
            <person name="Pinder M.I.M."/>
            <person name="Kourtchenko O."/>
            <person name="Robertson E.K."/>
            <person name="Larsson T."/>
            <person name="Maumus F."/>
            <person name="Osuna-Cruz C.M."/>
            <person name="Vancaester E."/>
            <person name="Stenow R."/>
            <person name="Vandepoele K."/>
            <person name="Ploug H."/>
            <person name="Bruchert V."/>
            <person name="Godhe A."/>
            <person name="Topel M."/>
        </authorList>
    </citation>
    <scope>NUCLEOTIDE SEQUENCE</scope>
    <source>
        <strain evidence="3">R05AC</strain>
    </source>
</reference>
<dbReference type="Proteomes" id="UP001224775">
    <property type="component" value="Unassembled WGS sequence"/>
</dbReference>
<evidence type="ECO:0000313" key="4">
    <source>
        <dbReference type="Proteomes" id="UP001224775"/>
    </source>
</evidence>
<dbReference type="AlphaFoldDB" id="A0AAD8Y5C1"/>